<feature type="compositionally biased region" description="Basic and acidic residues" evidence="1">
    <location>
        <begin position="77"/>
        <end position="97"/>
    </location>
</feature>
<evidence type="ECO:0000313" key="3">
    <source>
        <dbReference type="Proteomes" id="UP000550260"/>
    </source>
</evidence>
<dbReference type="EMBL" id="JACJHR010000045">
    <property type="protein sequence ID" value="MBB2502931.1"/>
    <property type="molecule type" value="Genomic_DNA"/>
</dbReference>
<feature type="region of interest" description="Disordered" evidence="1">
    <location>
        <begin position="255"/>
        <end position="285"/>
    </location>
</feature>
<dbReference type="Proteomes" id="UP000550260">
    <property type="component" value="Unassembled WGS sequence"/>
</dbReference>
<reference evidence="2 3" key="1">
    <citation type="submission" date="2020-08" db="EMBL/GenBank/DDBJ databases">
        <title>Amycolatopsis echigonensis JCM 21831.</title>
        <authorList>
            <person name="Tedsree N."/>
            <person name="Kuncharoen N."/>
            <person name="Likhitwitayawuid K."/>
            <person name="Tanasupawat S."/>
        </authorList>
    </citation>
    <scope>NUCLEOTIDE SEQUENCE [LARGE SCALE GENOMIC DNA]</scope>
    <source>
        <strain evidence="2 3">JCM 21831</strain>
    </source>
</reference>
<gene>
    <name evidence="2" type="ORF">H5411_27825</name>
</gene>
<comment type="caution">
    <text evidence="2">The sequence shown here is derived from an EMBL/GenBank/DDBJ whole genome shotgun (WGS) entry which is preliminary data.</text>
</comment>
<protein>
    <recommendedName>
        <fullName evidence="4">DUF1376 domain-containing protein</fullName>
    </recommendedName>
</protein>
<evidence type="ECO:0000256" key="1">
    <source>
        <dbReference type="SAM" id="MobiDB-lite"/>
    </source>
</evidence>
<proteinExistence type="predicted"/>
<evidence type="ECO:0008006" key="4">
    <source>
        <dbReference type="Google" id="ProtNLM"/>
    </source>
</evidence>
<name>A0A8E1W2U2_9PSEU</name>
<feature type="compositionally biased region" description="Low complexity" evidence="1">
    <location>
        <begin position="150"/>
        <end position="163"/>
    </location>
</feature>
<organism evidence="2 3">
    <name type="scientific">Amycolatopsis echigonensis</name>
    <dbReference type="NCBI Taxonomy" id="2576905"/>
    <lineage>
        <taxon>Bacteria</taxon>
        <taxon>Bacillati</taxon>
        <taxon>Actinomycetota</taxon>
        <taxon>Actinomycetes</taxon>
        <taxon>Pseudonocardiales</taxon>
        <taxon>Pseudonocardiaceae</taxon>
        <taxon>Amycolatopsis</taxon>
    </lineage>
</organism>
<feature type="region of interest" description="Disordered" evidence="1">
    <location>
        <begin position="77"/>
        <end position="190"/>
    </location>
</feature>
<sequence>MPWFNVDDGFADHPKAIRAGNAALGLWVRAGAWSAKHLTDGFVPEEIAFLHGTPTQAAKLVRTGLWRVAEGGFQFHDWSDDRRNPTRAEVTRRRSENAARQARWRSARRAGGARTDSGRLANDAGEELEAPGRQEKAEEPQVDPDGRRVTNAPGGATANTAPSTPLPSTPKEEKTLADSGEPASAEPKRVSYPEAFERAWIAYGRKGGKRTAYLEWKRAVKRAPAERITEAIEPYVHSTPEPRYRKDFERWLRGDGWESQPPPLTTPGGYRPFASPDPARYHESW</sequence>
<accession>A0A8E1W2U2</accession>
<dbReference type="RefSeq" id="WP_183125511.1">
    <property type="nucleotide sequence ID" value="NZ_JACJHR010000045.1"/>
</dbReference>
<feature type="compositionally biased region" description="Basic and acidic residues" evidence="1">
    <location>
        <begin position="130"/>
        <end position="148"/>
    </location>
</feature>
<dbReference type="AlphaFoldDB" id="A0A8E1W2U2"/>
<evidence type="ECO:0000313" key="2">
    <source>
        <dbReference type="EMBL" id="MBB2502931.1"/>
    </source>
</evidence>